<evidence type="ECO:0000313" key="3">
    <source>
        <dbReference type="Proteomes" id="UP000596742"/>
    </source>
</evidence>
<sequence length="105" mass="11816">MKELNSFQIDISADGDRNRKGAVNSESTISLGDEAAQKIKRSERKVYPENKTPPEDVTNGGNKSSTKADENNKNDLPNSNRFTESKNLLQKHSRRVAYDGKYFHS</sequence>
<feature type="region of interest" description="Disordered" evidence="1">
    <location>
        <begin position="1"/>
        <end position="93"/>
    </location>
</feature>
<feature type="compositionally biased region" description="Polar residues" evidence="1">
    <location>
        <begin position="74"/>
        <end position="88"/>
    </location>
</feature>
<protein>
    <submittedName>
        <fullName evidence="2">Uncharacterized protein</fullName>
    </submittedName>
</protein>
<keyword evidence="3" id="KW-1185">Reference proteome</keyword>
<reference evidence="2" key="1">
    <citation type="submission" date="2018-11" db="EMBL/GenBank/DDBJ databases">
        <authorList>
            <person name="Alioto T."/>
            <person name="Alioto T."/>
        </authorList>
    </citation>
    <scope>NUCLEOTIDE SEQUENCE</scope>
</reference>
<proteinExistence type="predicted"/>
<evidence type="ECO:0000256" key="1">
    <source>
        <dbReference type="SAM" id="MobiDB-lite"/>
    </source>
</evidence>
<feature type="compositionally biased region" description="Basic and acidic residues" evidence="1">
    <location>
        <begin position="44"/>
        <end position="54"/>
    </location>
</feature>
<comment type="caution">
    <text evidence="2">The sequence shown here is derived from an EMBL/GenBank/DDBJ whole genome shotgun (WGS) entry which is preliminary data.</text>
</comment>
<gene>
    <name evidence="2" type="ORF">MGAL_10B053934</name>
</gene>
<organism evidence="2 3">
    <name type="scientific">Mytilus galloprovincialis</name>
    <name type="common">Mediterranean mussel</name>
    <dbReference type="NCBI Taxonomy" id="29158"/>
    <lineage>
        <taxon>Eukaryota</taxon>
        <taxon>Metazoa</taxon>
        <taxon>Spiralia</taxon>
        <taxon>Lophotrochozoa</taxon>
        <taxon>Mollusca</taxon>
        <taxon>Bivalvia</taxon>
        <taxon>Autobranchia</taxon>
        <taxon>Pteriomorphia</taxon>
        <taxon>Mytilida</taxon>
        <taxon>Mytiloidea</taxon>
        <taxon>Mytilidae</taxon>
        <taxon>Mytilinae</taxon>
        <taxon>Mytilus</taxon>
    </lineage>
</organism>
<dbReference type="AlphaFoldDB" id="A0A8B6GCK0"/>
<dbReference type="EMBL" id="UYJE01008240">
    <property type="protein sequence ID" value="VDI62317.1"/>
    <property type="molecule type" value="Genomic_DNA"/>
</dbReference>
<evidence type="ECO:0000313" key="2">
    <source>
        <dbReference type="EMBL" id="VDI62317.1"/>
    </source>
</evidence>
<dbReference type="Proteomes" id="UP000596742">
    <property type="component" value="Unassembled WGS sequence"/>
</dbReference>
<name>A0A8B6GCK0_MYTGA</name>
<accession>A0A8B6GCK0</accession>